<reference evidence="1" key="1">
    <citation type="journal article" date="2014" name="Front. Microbiol.">
        <title>High frequency of phylogenetically diverse reductive dehalogenase-homologous genes in deep subseafloor sedimentary metagenomes.</title>
        <authorList>
            <person name="Kawai M."/>
            <person name="Futagami T."/>
            <person name="Toyoda A."/>
            <person name="Takaki Y."/>
            <person name="Nishi S."/>
            <person name="Hori S."/>
            <person name="Arai W."/>
            <person name="Tsubouchi T."/>
            <person name="Morono Y."/>
            <person name="Uchiyama I."/>
            <person name="Ito T."/>
            <person name="Fujiyama A."/>
            <person name="Inagaki F."/>
            <person name="Takami H."/>
        </authorList>
    </citation>
    <scope>NUCLEOTIDE SEQUENCE</scope>
    <source>
        <strain evidence="1">Expedition CK06-06</strain>
    </source>
</reference>
<accession>X1AYX4</accession>
<proteinExistence type="predicted"/>
<gene>
    <name evidence="1" type="ORF">S01H4_30445</name>
</gene>
<dbReference type="AlphaFoldDB" id="X1AYX4"/>
<protein>
    <submittedName>
        <fullName evidence="1">Uncharacterized protein</fullName>
    </submittedName>
</protein>
<name>X1AYX4_9ZZZZ</name>
<dbReference type="EMBL" id="BART01015715">
    <property type="protein sequence ID" value="GAG87950.1"/>
    <property type="molecule type" value="Genomic_DNA"/>
</dbReference>
<organism evidence="1">
    <name type="scientific">marine sediment metagenome</name>
    <dbReference type="NCBI Taxonomy" id="412755"/>
    <lineage>
        <taxon>unclassified sequences</taxon>
        <taxon>metagenomes</taxon>
        <taxon>ecological metagenomes</taxon>
    </lineage>
</organism>
<feature type="non-terminal residue" evidence="1">
    <location>
        <position position="1"/>
    </location>
</feature>
<evidence type="ECO:0000313" key="1">
    <source>
        <dbReference type="EMBL" id="GAG87950.1"/>
    </source>
</evidence>
<comment type="caution">
    <text evidence="1">The sequence shown here is derived from an EMBL/GenBank/DDBJ whole genome shotgun (WGS) entry which is preliminary data.</text>
</comment>
<sequence length="42" mass="4481">VIMKGMFISGRKLPAPAQSIGTISALDSLIFIGKLSTMIEIM</sequence>